<organism evidence="1 2">
    <name type="scientific">Hirundo rustica rustica</name>
    <dbReference type="NCBI Taxonomy" id="333673"/>
    <lineage>
        <taxon>Eukaryota</taxon>
        <taxon>Metazoa</taxon>
        <taxon>Chordata</taxon>
        <taxon>Craniata</taxon>
        <taxon>Vertebrata</taxon>
        <taxon>Euteleostomi</taxon>
        <taxon>Archelosauria</taxon>
        <taxon>Archosauria</taxon>
        <taxon>Dinosauria</taxon>
        <taxon>Saurischia</taxon>
        <taxon>Theropoda</taxon>
        <taxon>Coelurosauria</taxon>
        <taxon>Aves</taxon>
        <taxon>Neognathae</taxon>
        <taxon>Neoaves</taxon>
        <taxon>Telluraves</taxon>
        <taxon>Australaves</taxon>
        <taxon>Passeriformes</taxon>
        <taxon>Sylvioidea</taxon>
        <taxon>Hirundinidae</taxon>
        <taxon>Hirundo</taxon>
    </lineage>
</organism>
<protein>
    <submittedName>
        <fullName evidence="1">Uncharacterized protein</fullName>
    </submittedName>
</protein>
<dbReference type="EMBL" id="QRBI01000105">
    <property type="protein sequence ID" value="RMC14330.1"/>
    <property type="molecule type" value="Genomic_DNA"/>
</dbReference>
<gene>
    <name evidence="1" type="ORF">DUI87_09424</name>
</gene>
<keyword evidence="2" id="KW-1185">Reference proteome</keyword>
<reference evidence="1 2" key="1">
    <citation type="submission" date="2018-07" db="EMBL/GenBank/DDBJ databases">
        <title>A high quality draft genome assembly of the barn swallow (H. rustica rustica).</title>
        <authorList>
            <person name="Formenti G."/>
            <person name="Chiara M."/>
            <person name="Poveda L."/>
            <person name="Francoijs K.-J."/>
            <person name="Bonisoli-Alquati A."/>
            <person name="Canova L."/>
            <person name="Gianfranceschi L."/>
            <person name="Horner D.S."/>
            <person name="Saino N."/>
        </authorList>
    </citation>
    <scope>NUCLEOTIDE SEQUENCE [LARGE SCALE GENOMIC DNA]</scope>
    <source>
        <strain evidence="1">Chelidonia</strain>
        <tissue evidence="1">Blood</tissue>
    </source>
</reference>
<dbReference type="Proteomes" id="UP000269221">
    <property type="component" value="Unassembled WGS sequence"/>
</dbReference>
<sequence>MGASDPSPVPFPSLDMLQDLNVIPELSGPELDTGFKAIILVMNLYVWDENMHISFIKYSIKLDYRAQ</sequence>
<evidence type="ECO:0000313" key="2">
    <source>
        <dbReference type="Proteomes" id="UP000269221"/>
    </source>
</evidence>
<dbReference type="AlphaFoldDB" id="A0A3M0KU83"/>
<proteinExistence type="predicted"/>
<evidence type="ECO:0000313" key="1">
    <source>
        <dbReference type="EMBL" id="RMC14330.1"/>
    </source>
</evidence>
<name>A0A3M0KU83_HIRRU</name>
<comment type="caution">
    <text evidence="1">The sequence shown here is derived from an EMBL/GenBank/DDBJ whole genome shotgun (WGS) entry which is preliminary data.</text>
</comment>
<accession>A0A3M0KU83</accession>